<evidence type="ECO:0000256" key="3">
    <source>
        <dbReference type="ARBA" id="ARBA00023163"/>
    </source>
</evidence>
<evidence type="ECO:0000256" key="1">
    <source>
        <dbReference type="ARBA" id="ARBA00023015"/>
    </source>
</evidence>
<dbReference type="InterPro" id="IPR001647">
    <property type="entry name" value="HTH_TetR"/>
</dbReference>
<dbReference type="InterPro" id="IPR009057">
    <property type="entry name" value="Homeodomain-like_sf"/>
</dbReference>
<evidence type="ECO:0000313" key="7">
    <source>
        <dbReference type="Proteomes" id="UP001428817"/>
    </source>
</evidence>
<dbReference type="Pfam" id="PF00440">
    <property type="entry name" value="TetR_N"/>
    <property type="match status" value="1"/>
</dbReference>
<keyword evidence="7" id="KW-1185">Reference proteome</keyword>
<dbReference type="Proteomes" id="UP001428817">
    <property type="component" value="Unassembled WGS sequence"/>
</dbReference>
<dbReference type="Gene3D" id="1.10.357.10">
    <property type="entry name" value="Tetracycline Repressor, domain 2"/>
    <property type="match status" value="1"/>
</dbReference>
<keyword evidence="2 4" id="KW-0238">DNA-binding</keyword>
<dbReference type="EMBL" id="BAABJP010000004">
    <property type="protein sequence ID" value="GAA5148239.1"/>
    <property type="molecule type" value="Genomic_DNA"/>
</dbReference>
<feature type="DNA-binding region" description="H-T-H motif" evidence="4">
    <location>
        <begin position="38"/>
        <end position="57"/>
    </location>
</feature>
<proteinExistence type="predicted"/>
<dbReference type="SUPFAM" id="SSF46689">
    <property type="entry name" value="Homeodomain-like"/>
    <property type="match status" value="1"/>
</dbReference>
<dbReference type="PANTHER" id="PTHR30055">
    <property type="entry name" value="HTH-TYPE TRANSCRIPTIONAL REGULATOR RUTR"/>
    <property type="match status" value="1"/>
</dbReference>
<accession>A0ABP9PKM4</accession>
<keyword evidence="3" id="KW-0804">Transcription</keyword>
<evidence type="ECO:0000256" key="4">
    <source>
        <dbReference type="PROSITE-ProRule" id="PRU00335"/>
    </source>
</evidence>
<dbReference type="RefSeq" id="WP_185062611.1">
    <property type="nucleotide sequence ID" value="NZ_BAABJP010000004.1"/>
</dbReference>
<feature type="domain" description="HTH tetR-type" evidence="5">
    <location>
        <begin position="15"/>
        <end position="75"/>
    </location>
</feature>
<dbReference type="Gene3D" id="1.10.10.60">
    <property type="entry name" value="Homeodomain-like"/>
    <property type="match status" value="1"/>
</dbReference>
<dbReference type="SUPFAM" id="SSF48498">
    <property type="entry name" value="Tetracyclin repressor-like, C-terminal domain"/>
    <property type="match status" value="1"/>
</dbReference>
<protein>
    <submittedName>
        <fullName evidence="6">TetR/AcrR family transcriptional regulator</fullName>
    </submittedName>
</protein>
<evidence type="ECO:0000256" key="2">
    <source>
        <dbReference type="ARBA" id="ARBA00023125"/>
    </source>
</evidence>
<organism evidence="6 7">
    <name type="scientific">Pseudonocardia eucalypti</name>
    <dbReference type="NCBI Taxonomy" id="648755"/>
    <lineage>
        <taxon>Bacteria</taxon>
        <taxon>Bacillati</taxon>
        <taxon>Actinomycetota</taxon>
        <taxon>Actinomycetes</taxon>
        <taxon>Pseudonocardiales</taxon>
        <taxon>Pseudonocardiaceae</taxon>
        <taxon>Pseudonocardia</taxon>
    </lineage>
</organism>
<dbReference type="Pfam" id="PF16859">
    <property type="entry name" value="TetR_C_11"/>
    <property type="match status" value="1"/>
</dbReference>
<comment type="caution">
    <text evidence="6">The sequence shown here is derived from an EMBL/GenBank/DDBJ whole genome shotgun (WGS) entry which is preliminary data.</text>
</comment>
<dbReference type="PANTHER" id="PTHR30055:SF149">
    <property type="entry name" value="TETR-FAMILY TRANSCRIPTIONAL REGULATOR"/>
    <property type="match status" value="1"/>
</dbReference>
<gene>
    <name evidence="6" type="ORF">GCM10023321_10220</name>
</gene>
<name>A0ABP9PKM4_9PSEU</name>
<reference evidence="7" key="1">
    <citation type="journal article" date="2019" name="Int. J. Syst. Evol. Microbiol.">
        <title>The Global Catalogue of Microorganisms (GCM) 10K type strain sequencing project: providing services to taxonomists for standard genome sequencing and annotation.</title>
        <authorList>
            <consortium name="The Broad Institute Genomics Platform"/>
            <consortium name="The Broad Institute Genome Sequencing Center for Infectious Disease"/>
            <person name="Wu L."/>
            <person name="Ma J."/>
        </authorList>
    </citation>
    <scope>NUCLEOTIDE SEQUENCE [LARGE SCALE GENOMIC DNA]</scope>
    <source>
        <strain evidence="7">JCM 18303</strain>
    </source>
</reference>
<evidence type="ECO:0000313" key="6">
    <source>
        <dbReference type="EMBL" id="GAA5148239.1"/>
    </source>
</evidence>
<keyword evidence="1" id="KW-0805">Transcription regulation</keyword>
<dbReference type="InterPro" id="IPR036271">
    <property type="entry name" value="Tet_transcr_reg_TetR-rel_C_sf"/>
</dbReference>
<sequence>MVDAAPSVRRRKRGDELRAAIHAAVLDELRENGFAALTMDAVAARARTGKATLYRYWPGKIELVVDAAQSAMSRTELPEDDGDLRGQLLAVLRQVADDLGGPTGLAVRHLIAELMRSPELLSTVGPLMADPALPPVLEVLRRAAVRGDIPVAALTPRVASVGPDLLRSHAVVNGTPIAEAVVVEIVDLVLLPLLRGYREAPGLTDRG</sequence>
<evidence type="ECO:0000259" key="5">
    <source>
        <dbReference type="PROSITE" id="PS50977"/>
    </source>
</evidence>
<dbReference type="InterPro" id="IPR050109">
    <property type="entry name" value="HTH-type_TetR-like_transc_reg"/>
</dbReference>
<dbReference type="PROSITE" id="PS50977">
    <property type="entry name" value="HTH_TETR_2"/>
    <property type="match status" value="1"/>
</dbReference>
<dbReference type="InterPro" id="IPR011075">
    <property type="entry name" value="TetR_C"/>
</dbReference>